<proteinExistence type="predicted"/>
<dbReference type="OrthoDB" id="6445038at2759"/>
<evidence type="ECO:0000313" key="2">
    <source>
        <dbReference type="Proteomes" id="UP000887116"/>
    </source>
</evidence>
<organism evidence="1 2">
    <name type="scientific">Trichonephila clavata</name>
    <name type="common">Joro spider</name>
    <name type="synonym">Nephila clavata</name>
    <dbReference type="NCBI Taxonomy" id="2740835"/>
    <lineage>
        <taxon>Eukaryota</taxon>
        <taxon>Metazoa</taxon>
        <taxon>Ecdysozoa</taxon>
        <taxon>Arthropoda</taxon>
        <taxon>Chelicerata</taxon>
        <taxon>Arachnida</taxon>
        <taxon>Araneae</taxon>
        <taxon>Araneomorphae</taxon>
        <taxon>Entelegynae</taxon>
        <taxon>Araneoidea</taxon>
        <taxon>Nephilidae</taxon>
        <taxon>Trichonephila</taxon>
    </lineage>
</organism>
<name>A0A8X6G7W5_TRICU</name>
<comment type="caution">
    <text evidence="1">The sequence shown here is derived from an EMBL/GenBank/DDBJ whole genome shotgun (WGS) entry which is preliminary data.</text>
</comment>
<accession>A0A8X6G7W5</accession>
<sequence>MYKNALKEDLIRVVEELDGSVESTDTVAKLKTKIEKSSTFESDTDFVKTLLKTIFFSGIHGEKKNQVPLRTEYGQAGRCGIGGCGVVIQLILSTKQSTQSSRAGAADPM</sequence>
<dbReference type="EMBL" id="BMAO01024947">
    <property type="protein sequence ID" value="GFQ98950.1"/>
    <property type="molecule type" value="Genomic_DNA"/>
</dbReference>
<dbReference type="Proteomes" id="UP000887116">
    <property type="component" value="Unassembled WGS sequence"/>
</dbReference>
<keyword evidence="2" id="KW-1185">Reference proteome</keyword>
<gene>
    <name evidence="1" type="ORF">TNCT_367551</name>
</gene>
<dbReference type="AlphaFoldDB" id="A0A8X6G7W5"/>
<reference evidence="1" key="1">
    <citation type="submission" date="2020-07" db="EMBL/GenBank/DDBJ databases">
        <title>Multicomponent nature underlies the extraordinary mechanical properties of spider dragline silk.</title>
        <authorList>
            <person name="Kono N."/>
            <person name="Nakamura H."/>
            <person name="Mori M."/>
            <person name="Yoshida Y."/>
            <person name="Ohtoshi R."/>
            <person name="Malay A.D."/>
            <person name="Moran D.A.P."/>
            <person name="Tomita M."/>
            <person name="Numata K."/>
            <person name="Arakawa K."/>
        </authorList>
    </citation>
    <scope>NUCLEOTIDE SEQUENCE</scope>
</reference>
<evidence type="ECO:0000313" key="1">
    <source>
        <dbReference type="EMBL" id="GFQ98950.1"/>
    </source>
</evidence>
<protein>
    <submittedName>
        <fullName evidence="1">Uncharacterized protein</fullName>
    </submittedName>
</protein>